<evidence type="ECO:0000313" key="10">
    <source>
        <dbReference type="EMBL" id="GAA2264442.1"/>
    </source>
</evidence>
<dbReference type="Pfam" id="PF00005">
    <property type="entry name" value="ABC_tran"/>
    <property type="match status" value="1"/>
</dbReference>
<feature type="transmembrane region" description="Helical" evidence="7">
    <location>
        <begin position="240"/>
        <end position="260"/>
    </location>
</feature>
<dbReference type="RefSeq" id="WP_344639318.1">
    <property type="nucleotide sequence ID" value="NZ_BAAATR010000030.1"/>
</dbReference>
<dbReference type="PANTHER" id="PTHR43394:SF1">
    <property type="entry name" value="ATP-BINDING CASSETTE SUB-FAMILY B MEMBER 10, MITOCHONDRIAL"/>
    <property type="match status" value="1"/>
</dbReference>
<dbReference type="PROSITE" id="PS50929">
    <property type="entry name" value="ABC_TM1F"/>
    <property type="match status" value="1"/>
</dbReference>
<dbReference type="InterPro" id="IPR027417">
    <property type="entry name" value="P-loop_NTPase"/>
</dbReference>
<evidence type="ECO:0000256" key="4">
    <source>
        <dbReference type="ARBA" id="ARBA00022840"/>
    </source>
</evidence>
<dbReference type="Pfam" id="PF00664">
    <property type="entry name" value="ABC_membrane"/>
    <property type="match status" value="1"/>
</dbReference>
<dbReference type="EMBL" id="BAAATR010000030">
    <property type="protein sequence ID" value="GAA2264442.1"/>
    <property type="molecule type" value="Genomic_DNA"/>
</dbReference>
<dbReference type="InterPro" id="IPR017871">
    <property type="entry name" value="ABC_transporter-like_CS"/>
</dbReference>
<dbReference type="InterPro" id="IPR036640">
    <property type="entry name" value="ABC1_TM_sf"/>
</dbReference>
<proteinExistence type="predicted"/>
<organism evidence="10 11">
    <name type="scientific">Kitasatospora cystarginea</name>
    <dbReference type="NCBI Taxonomy" id="58350"/>
    <lineage>
        <taxon>Bacteria</taxon>
        <taxon>Bacillati</taxon>
        <taxon>Actinomycetota</taxon>
        <taxon>Actinomycetes</taxon>
        <taxon>Kitasatosporales</taxon>
        <taxon>Streptomycetaceae</taxon>
        <taxon>Kitasatospora</taxon>
    </lineage>
</organism>
<sequence length="577" mass="62332">MLGRLLSTHMRPYTTSAALVVVLELIQSFAALTLPALNADIVDNGVAKGDGGYVVRLGAVMLAATLVQILSAISAFYVSVRTAAALGRDLRATVFRRVQELSLREVGRFGASSLLTRTTNDVQQVQSLVLMILTMMVTAPIVGIGGVLMAFHQDVPMSLLVVVTLTTLVLAFVLILRRMGPLSASQQKLIDRVNRTLREQITGVRVVRAFVRDRREGERFGAANTELRDVGFRLGRVQAFMNPSVLLIIECSNIAVLWFGGHRVHDGSMQVGSLIALLNYLVQILQAVLLATMAFQLAPRARACAERIQEVLVAESSVKPAQIPATELESKGLLELQDVVFRYPGAEVPVLRGANLVARPGETTAIIGSTGSGKSTLLRLVPRLFDTDSGSARVGGVDVRDLDPDILASTVRLIPQKPYLFSGTVASNLRYGAPDADDEQLWQALEIAQAREFVEALPAGLNHPITQGGRNLSGGQRQRLAIARALAARPDIYLFDDCFSALDYVTDAAVRSALARETENTTVVIVAQRVSTIRDADHIVVLDEGQVVGTGTHTELLRNNSTYQEIVSSQLAEEDAA</sequence>
<evidence type="ECO:0000256" key="1">
    <source>
        <dbReference type="ARBA" id="ARBA00004651"/>
    </source>
</evidence>
<dbReference type="Gene3D" id="1.20.1560.10">
    <property type="entry name" value="ABC transporter type 1, transmembrane domain"/>
    <property type="match status" value="1"/>
</dbReference>
<dbReference type="PROSITE" id="PS00211">
    <property type="entry name" value="ABC_TRANSPORTER_1"/>
    <property type="match status" value="1"/>
</dbReference>
<keyword evidence="2 7" id="KW-0812">Transmembrane</keyword>
<dbReference type="SUPFAM" id="SSF90123">
    <property type="entry name" value="ABC transporter transmembrane region"/>
    <property type="match status" value="1"/>
</dbReference>
<evidence type="ECO:0000256" key="6">
    <source>
        <dbReference type="ARBA" id="ARBA00023136"/>
    </source>
</evidence>
<feature type="transmembrane region" description="Helical" evidence="7">
    <location>
        <begin position="157"/>
        <end position="176"/>
    </location>
</feature>
<comment type="caution">
    <text evidence="10">The sequence shown here is derived from an EMBL/GenBank/DDBJ whole genome shotgun (WGS) entry which is preliminary data.</text>
</comment>
<protein>
    <submittedName>
        <fullName evidence="10">ABC transporter ATP-binding protein</fullName>
    </submittedName>
</protein>
<dbReference type="SMART" id="SM00382">
    <property type="entry name" value="AAA"/>
    <property type="match status" value="1"/>
</dbReference>
<feature type="transmembrane region" description="Helical" evidence="7">
    <location>
        <begin position="128"/>
        <end position="151"/>
    </location>
</feature>
<evidence type="ECO:0000256" key="2">
    <source>
        <dbReference type="ARBA" id="ARBA00022692"/>
    </source>
</evidence>
<keyword evidence="11" id="KW-1185">Reference proteome</keyword>
<evidence type="ECO:0000313" key="11">
    <source>
        <dbReference type="Proteomes" id="UP001500305"/>
    </source>
</evidence>
<dbReference type="GO" id="GO:0005524">
    <property type="term" value="F:ATP binding"/>
    <property type="evidence" value="ECO:0007669"/>
    <property type="project" value="UniProtKB-KW"/>
</dbReference>
<dbReference type="InterPro" id="IPR039421">
    <property type="entry name" value="Type_1_exporter"/>
</dbReference>
<feature type="transmembrane region" description="Helical" evidence="7">
    <location>
        <begin position="12"/>
        <end position="37"/>
    </location>
</feature>
<feature type="domain" description="ABC transporter" evidence="8">
    <location>
        <begin position="334"/>
        <end position="569"/>
    </location>
</feature>
<feature type="transmembrane region" description="Helical" evidence="7">
    <location>
        <begin position="57"/>
        <end position="78"/>
    </location>
</feature>
<dbReference type="InterPro" id="IPR011527">
    <property type="entry name" value="ABC1_TM_dom"/>
</dbReference>
<comment type="subcellular location">
    <subcellularLocation>
        <location evidence="1">Cell membrane</location>
        <topology evidence="1">Multi-pass membrane protein</topology>
    </subcellularLocation>
</comment>
<name>A0ABP5RM02_9ACTN</name>
<feature type="transmembrane region" description="Helical" evidence="7">
    <location>
        <begin position="280"/>
        <end position="298"/>
    </location>
</feature>
<evidence type="ECO:0000256" key="3">
    <source>
        <dbReference type="ARBA" id="ARBA00022741"/>
    </source>
</evidence>
<evidence type="ECO:0000256" key="5">
    <source>
        <dbReference type="ARBA" id="ARBA00022989"/>
    </source>
</evidence>
<keyword evidence="5 7" id="KW-1133">Transmembrane helix</keyword>
<gene>
    <name evidence="10" type="ORF">GCM10010430_56380</name>
</gene>
<evidence type="ECO:0000259" key="9">
    <source>
        <dbReference type="PROSITE" id="PS50929"/>
    </source>
</evidence>
<dbReference type="Gene3D" id="3.40.50.300">
    <property type="entry name" value="P-loop containing nucleotide triphosphate hydrolases"/>
    <property type="match status" value="1"/>
</dbReference>
<accession>A0ABP5RM02</accession>
<reference evidence="11" key="1">
    <citation type="journal article" date="2019" name="Int. J. Syst. Evol. Microbiol.">
        <title>The Global Catalogue of Microorganisms (GCM) 10K type strain sequencing project: providing services to taxonomists for standard genome sequencing and annotation.</title>
        <authorList>
            <consortium name="The Broad Institute Genomics Platform"/>
            <consortium name="The Broad Institute Genome Sequencing Center for Infectious Disease"/>
            <person name="Wu L."/>
            <person name="Ma J."/>
        </authorList>
    </citation>
    <scope>NUCLEOTIDE SEQUENCE [LARGE SCALE GENOMIC DNA]</scope>
    <source>
        <strain evidence="11">JCM 7356</strain>
    </source>
</reference>
<dbReference type="PROSITE" id="PS50893">
    <property type="entry name" value="ABC_TRANSPORTER_2"/>
    <property type="match status" value="1"/>
</dbReference>
<feature type="domain" description="ABC transmembrane type-1" evidence="9">
    <location>
        <begin position="18"/>
        <end position="300"/>
    </location>
</feature>
<keyword evidence="3" id="KW-0547">Nucleotide-binding</keyword>
<evidence type="ECO:0000259" key="8">
    <source>
        <dbReference type="PROSITE" id="PS50893"/>
    </source>
</evidence>
<dbReference type="InterPro" id="IPR003593">
    <property type="entry name" value="AAA+_ATPase"/>
</dbReference>
<dbReference type="PANTHER" id="PTHR43394">
    <property type="entry name" value="ATP-DEPENDENT PERMEASE MDL1, MITOCHONDRIAL"/>
    <property type="match status" value="1"/>
</dbReference>
<dbReference type="InterPro" id="IPR003439">
    <property type="entry name" value="ABC_transporter-like_ATP-bd"/>
</dbReference>
<dbReference type="SUPFAM" id="SSF52540">
    <property type="entry name" value="P-loop containing nucleoside triphosphate hydrolases"/>
    <property type="match status" value="1"/>
</dbReference>
<dbReference type="Proteomes" id="UP001500305">
    <property type="component" value="Unassembled WGS sequence"/>
</dbReference>
<dbReference type="CDD" id="cd18548">
    <property type="entry name" value="ABC_6TM_Tm287_like"/>
    <property type="match status" value="1"/>
</dbReference>
<keyword evidence="4 10" id="KW-0067">ATP-binding</keyword>
<keyword evidence="6 7" id="KW-0472">Membrane</keyword>
<evidence type="ECO:0000256" key="7">
    <source>
        <dbReference type="SAM" id="Phobius"/>
    </source>
</evidence>